<dbReference type="EMBL" id="JACGCI010000152">
    <property type="protein sequence ID" value="KAF6743214.1"/>
    <property type="molecule type" value="Genomic_DNA"/>
</dbReference>
<reference evidence="2 3" key="1">
    <citation type="submission" date="2020-07" db="EMBL/GenBank/DDBJ databases">
        <title>Comparative genomics of pyrophilous fungi reveals a link between fire events and developmental genes.</title>
        <authorList>
            <consortium name="DOE Joint Genome Institute"/>
            <person name="Steindorff A.S."/>
            <person name="Carver A."/>
            <person name="Calhoun S."/>
            <person name="Stillman K."/>
            <person name="Liu H."/>
            <person name="Lipzen A."/>
            <person name="Pangilinan J."/>
            <person name="Labutti K."/>
            <person name="Bruns T.D."/>
            <person name="Grigoriev I.V."/>
        </authorList>
    </citation>
    <scope>NUCLEOTIDE SEQUENCE [LARGE SCALE GENOMIC DNA]</scope>
    <source>
        <strain evidence="2 3">CBS 144469</strain>
    </source>
</reference>
<protein>
    <submittedName>
        <fullName evidence="2">Uncharacterized protein</fullName>
    </submittedName>
</protein>
<sequence>MAASTVSRATLYSDGMADSIFRLDPGRAESGGRRENLGIRAVFNLFLISLLNIYSCSSSSCFLTTVVVNDELAPSLDGYFGVGTPSSSRSLTPFLHPTSSPPTFLVVVRPPNFYQLTVGLNGDGPVTSLLNEEGNTRSCSTLCDVALPASISSRLPLCSKTGIASVNTVELLTAARTRSSTANANPVASTNSTVHVEQPRHDEYPPARSYPRSRQTRHPSPVSLSRAGLGVKTDLVTPSFGLRPSFCNWVNSICRTVRRREPSTAANGAVGFGVMVRVCGRPSVVGRRDGEGDGDGAESRATAAMRRMRWWDLAHGVRVVHGRWSLCLEREGLRSTTAVNTLPNPNFRRLRVGHTRREGWTLACRGAHWAPGPRRMLIPVLTVFESLSRAAMSSWLLEGRAPTIELCWPVCRVRRATRHARRGSLLGSELVPLEIYGHPPLPSSQPILPTRVGLDDTSYTVTHQSYLMYQAQ</sequence>
<accession>A0A8H6HA24</accession>
<proteinExistence type="predicted"/>
<name>A0A8H6HA24_9AGAR</name>
<keyword evidence="3" id="KW-1185">Reference proteome</keyword>
<organism evidence="2 3">
    <name type="scientific">Ephemerocybe angulata</name>
    <dbReference type="NCBI Taxonomy" id="980116"/>
    <lineage>
        <taxon>Eukaryota</taxon>
        <taxon>Fungi</taxon>
        <taxon>Dikarya</taxon>
        <taxon>Basidiomycota</taxon>
        <taxon>Agaricomycotina</taxon>
        <taxon>Agaricomycetes</taxon>
        <taxon>Agaricomycetidae</taxon>
        <taxon>Agaricales</taxon>
        <taxon>Agaricineae</taxon>
        <taxon>Psathyrellaceae</taxon>
        <taxon>Ephemerocybe</taxon>
    </lineage>
</organism>
<feature type="compositionally biased region" description="Polar residues" evidence="1">
    <location>
        <begin position="186"/>
        <end position="195"/>
    </location>
</feature>
<feature type="region of interest" description="Disordered" evidence="1">
    <location>
        <begin position="177"/>
        <end position="225"/>
    </location>
</feature>
<comment type="caution">
    <text evidence="2">The sequence shown here is derived from an EMBL/GenBank/DDBJ whole genome shotgun (WGS) entry which is preliminary data.</text>
</comment>
<gene>
    <name evidence="2" type="ORF">DFP72DRAFT_859237</name>
</gene>
<evidence type="ECO:0000313" key="3">
    <source>
        <dbReference type="Proteomes" id="UP000521943"/>
    </source>
</evidence>
<dbReference type="Proteomes" id="UP000521943">
    <property type="component" value="Unassembled WGS sequence"/>
</dbReference>
<evidence type="ECO:0000313" key="2">
    <source>
        <dbReference type="EMBL" id="KAF6743214.1"/>
    </source>
</evidence>
<dbReference type="AlphaFoldDB" id="A0A8H6HA24"/>
<evidence type="ECO:0000256" key="1">
    <source>
        <dbReference type="SAM" id="MobiDB-lite"/>
    </source>
</evidence>